<dbReference type="GO" id="GO:0005886">
    <property type="term" value="C:plasma membrane"/>
    <property type="evidence" value="ECO:0007669"/>
    <property type="project" value="InterPro"/>
</dbReference>
<dbReference type="InterPro" id="IPR041916">
    <property type="entry name" value="Anti_sigma_zinc_sf"/>
</dbReference>
<dbReference type="Pfam" id="PF10099">
    <property type="entry name" value="RskA_C"/>
    <property type="match status" value="1"/>
</dbReference>
<dbReference type="AlphaFoldDB" id="A0A4P7GQ69"/>
<evidence type="ECO:0000313" key="6">
    <source>
        <dbReference type="EMBL" id="QBR94406.1"/>
    </source>
</evidence>
<evidence type="ECO:0000256" key="2">
    <source>
        <dbReference type="ARBA" id="ARBA00023163"/>
    </source>
</evidence>
<dbReference type="Pfam" id="PF13490">
    <property type="entry name" value="zf-HC2"/>
    <property type="match status" value="1"/>
</dbReference>
<evidence type="ECO:0000259" key="5">
    <source>
        <dbReference type="Pfam" id="PF13490"/>
    </source>
</evidence>
<keyword evidence="1" id="KW-0805">Transcription regulation</keyword>
<dbReference type="EMBL" id="CP038267">
    <property type="protein sequence ID" value="QBR94406.1"/>
    <property type="molecule type" value="Genomic_DNA"/>
</dbReference>
<feature type="domain" description="Putative zinc-finger" evidence="5">
    <location>
        <begin position="13"/>
        <end position="40"/>
    </location>
</feature>
<dbReference type="KEGG" id="noy:EXE57_09240"/>
<dbReference type="InterPro" id="IPR027383">
    <property type="entry name" value="Znf_put"/>
</dbReference>
<dbReference type="OrthoDB" id="4328740at2"/>
<feature type="region of interest" description="Disordered" evidence="3">
    <location>
        <begin position="205"/>
        <end position="234"/>
    </location>
</feature>
<reference evidence="6 7" key="1">
    <citation type="submission" date="2019-03" db="EMBL/GenBank/DDBJ databases">
        <title>Three New Species of Nocardioides, Nocardioides euryhalodurans sp. nov., Nocardioides seonyuensis sp. nov. and Nocardioides eburneoflavus sp. nov., Iolated from Soil.</title>
        <authorList>
            <person name="Roh S.G."/>
            <person name="Lee C."/>
            <person name="Kim M.-K."/>
            <person name="Kim S.B."/>
        </authorList>
    </citation>
    <scope>NUCLEOTIDE SEQUENCE [LARGE SCALE GENOMIC DNA]</scope>
    <source>
        <strain evidence="6 7">MMS17-SY117</strain>
    </source>
</reference>
<dbReference type="Proteomes" id="UP000294894">
    <property type="component" value="Chromosome"/>
</dbReference>
<evidence type="ECO:0000256" key="3">
    <source>
        <dbReference type="SAM" id="MobiDB-lite"/>
    </source>
</evidence>
<protein>
    <submittedName>
        <fullName evidence="6">Uncharacterized protein</fullName>
    </submittedName>
</protein>
<gene>
    <name evidence="6" type="ORF">EXE57_09240</name>
</gene>
<evidence type="ECO:0000259" key="4">
    <source>
        <dbReference type="Pfam" id="PF10099"/>
    </source>
</evidence>
<dbReference type="InterPro" id="IPR018764">
    <property type="entry name" value="RskA_C"/>
</dbReference>
<dbReference type="RefSeq" id="WP_135080776.1">
    <property type="nucleotide sequence ID" value="NZ_CP038267.1"/>
</dbReference>
<sequence>MTDHDADPGRHELLALLRGELSTAEVMRVREHVAGCPSCRDELLEVAVGHSLLSATTRSLQVPEAVREPELPAAPPPAPPRRWRTAGLVAAAVVLVAAGAGLATVLDPQEPDEREPATVAETRLEGVGQGAGRGQVTMTGTDVARMTVETTDLPRPRRGDYYYVWLLDPDTDKMLPVGQVEAEGSTTFHLPLSLLERYSAIDVSLERDDGDPGHSVTSVLRADYRPPPPEDVRS</sequence>
<accession>A0A4P7GQ69</accession>
<proteinExistence type="predicted"/>
<organism evidence="6 7">
    <name type="scientific">Nocardioides euryhalodurans</name>
    <dbReference type="NCBI Taxonomy" id="2518370"/>
    <lineage>
        <taxon>Bacteria</taxon>
        <taxon>Bacillati</taxon>
        <taxon>Actinomycetota</taxon>
        <taxon>Actinomycetes</taxon>
        <taxon>Propionibacteriales</taxon>
        <taxon>Nocardioidaceae</taxon>
        <taxon>Nocardioides</taxon>
    </lineage>
</organism>
<keyword evidence="7" id="KW-1185">Reference proteome</keyword>
<keyword evidence="2" id="KW-0804">Transcription</keyword>
<dbReference type="Gene3D" id="1.10.10.1320">
    <property type="entry name" value="Anti-sigma factor, zinc-finger domain"/>
    <property type="match status" value="1"/>
</dbReference>
<name>A0A4P7GQ69_9ACTN</name>
<evidence type="ECO:0000256" key="1">
    <source>
        <dbReference type="ARBA" id="ARBA00023015"/>
    </source>
</evidence>
<feature type="domain" description="Anti-sigma K factor RskA C-terminal" evidence="4">
    <location>
        <begin position="89"/>
        <end position="213"/>
    </location>
</feature>
<evidence type="ECO:0000313" key="7">
    <source>
        <dbReference type="Proteomes" id="UP000294894"/>
    </source>
</evidence>
<feature type="compositionally biased region" description="Basic and acidic residues" evidence="3">
    <location>
        <begin position="222"/>
        <end position="234"/>
    </location>
</feature>